<dbReference type="SUPFAM" id="SSF53187">
    <property type="entry name" value="Zn-dependent exopeptidases"/>
    <property type="match status" value="1"/>
</dbReference>
<organism evidence="1 2">
    <name type="scientific">Desulfofarcimen acetoxidans (strain ATCC 49208 / DSM 771 / KCTC 5769 / VKM B-1644 / 5575)</name>
    <name type="common">Desulfotomaculum acetoxidans</name>
    <dbReference type="NCBI Taxonomy" id="485916"/>
    <lineage>
        <taxon>Bacteria</taxon>
        <taxon>Bacillati</taxon>
        <taxon>Bacillota</taxon>
        <taxon>Clostridia</taxon>
        <taxon>Eubacteriales</taxon>
        <taxon>Peptococcaceae</taxon>
        <taxon>Desulfofarcimen</taxon>
    </lineage>
</organism>
<dbReference type="HOGENOM" id="CLU_040895_1_0_9"/>
<dbReference type="Gene3D" id="3.40.630.40">
    <property type="entry name" value="Zn-dependent exopeptidases"/>
    <property type="match status" value="1"/>
</dbReference>
<dbReference type="NCBIfam" id="TIGR02867">
    <property type="entry name" value="spore_II_P"/>
    <property type="match status" value="1"/>
</dbReference>
<dbReference type="KEGG" id="dae:Dtox_3229"/>
<dbReference type="EMBL" id="CP001720">
    <property type="protein sequence ID" value="ACV63969.1"/>
    <property type="molecule type" value="Genomic_DNA"/>
</dbReference>
<evidence type="ECO:0000313" key="2">
    <source>
        <dbReference type="Proteomes" id="UP000002217"/>
    </source>
</evidence>
<protein>
    <submittedName>
        <fullName evidence="1">Stage II sporulation protein P</fullName>
    </submittedName>
</protein>
<gene>
    <name evidence="1" type="ordered locus">Dtox_3229</name>
</gene>
<evidence type="ECO:0000313" key="1">
    <source>
        <dbReference type="EMBL" id="ACV63969.1"/>
    </source>
</evidence>
<dbReference type="AlphaFoldDB" id="C8W4T3"/>
<name>C8W4T3_DESAS</name>
<dbReference type="Pfam" id="PF07454">
    <property type="entry name" value="SpoIIP"/>
    <property type="match status" value="1"/>
</dbReference>
<dbReference type="Proteomes" id="UP000002217">
    <property type="component" value="Chromosome"/>
</dbReference>
<reference evidence="1 2" key="1">
    <citation type="journal article" date="2009" name="Stand. Genomic Sci.">
        <title>Complete genome sequence of Desulfotomaculum acetoxidans type strain (5575).</title>
        <authorList>
            <person name="Spring S."/>
            <person name="Lapidus A."/>
            <person name="Schroder M."/>
            <person name="Gleim D."/>
            <person name="Sims D."/>
            <person name="Meincke L."/>
            <person name="Glavina Del Rio T."/>
            <person name="Tice H."/>
            <person name="Copeland A."/>
            <person name="Cheng J.F."/>
            <person name="Lucas S."/>
            <person name="Chen F."/>
            <person name="Nolan M."/>
            <person name="Bruce D."/>
            <person name="Goodwin L."/>
            <person name="Pitluck S."/>
            <person name="Ivanova N."/>
            <person name="Mavromatis K."/>
            <person name="Mikhailova N."/>
            <person name="Pati A."/>
            <person name="Chen A."/>
            <person name="Palaniappan K."/>
            <person name="Land M."/>
            <person name="Hauser L."/>
            <person name="Chang Y.J."/>
            <person name="Jeffries C.D."/>
            <person name="Chain P."/>
            <person name="Saunders E."/>
            <person name="Brettin T."/>
            <person name="Detter J.C."/>
            <person name="Goker M."/>
            <person name="Bristow J."/>
            <person name="Eisen J.A."/>
            <person name="Markowitz V."/>
            <person name="Hugenholtz P."/>
            <person name="Kyrpides N.C."/>
            <person name="Klenk H.P."/>
            <person name="Han C."/>
        </authorList>
    </citation>
    <scope>NUCLEOTIDE SEQUENCE [LARGE SCALE GENOMIC DNA]</scope>
    <source>
        <strain evidence="2">ATCC 49208 / DSM 771 / VKM B-1644</strain>
    </source>
</reference>
<accession>C8W4T3</accession>
<dbReference type="InterPro" id="IPR010897">
    <property type="entry name" value="Spore_II_P"/>
</dbReference>
<dbReference type="eggNOG" id="COG0860">
    <property type="taxonomic scope" value="Bacteria"/>
</dbReference>
<keyword evidence="2" id="KW-1185">Reference proteome</keyword>
<proteinExistence type="predicted"/>
<sequence>MLLFMMLSAGFGFTVRFCCPYMLGGMNRFSVWLTRNPLSLMSIAMPVLSGVGQVSVDESGKKNVFAVYLPGVDLRGPQYIMSLGLPLLSKVQAPENEPDVTLPVVADEEKTVQLSKDCLVAIYNTHTGETYALTDGVDRLEGQRGGVTKAAVTLKKVLEEKYGIRTAISDRINDEVYNNAYLESEKVARDLIARNPKLQLVLDIHRDSAKSREQTMVEIKGEKAARVMIVVGSDARSPFPGWEENRDFAQRVADRMNELYPGLSLGVRVKEGRYNQHLHSNSILLEIGSVDNTTDEALYSAGLVADVLAGMINKND</sequence>
<dbReference type="STRING" id="485916.Dtox_3229"/>